<evidence type="ECO:0000313" key="3">
    <source>
        <dbReference type="EMBL" id="BCK00060.1"/>
    </source>
</evidence>
<organism evidence="3 4">
    <name type="scientific">Anaerocolumna chitinilytica</name>
    <dbReference type="NCBI Taxonomy" id="1727145"/>
    <lineage>
        <taxon>Bacteria</taxon>
        <taxon>Bacillati</taxon>
        <taxon>Bacillota</taxon>
        <taxon>Clostridia</taxon>
        <taxon>Lachnospirales</taxon>
        <taxon>Lachnospiraceae</taxon>
        <taxon>Anaerocolumna</taxon>
    </lineage>
</organism>
<proteinExistence type="predicted"/>
<dbReference type="InterPro" id="IPR001623">
    <property type="entry name" value="DnaJ_domain"/>
</dbReference>
<reference evidence="3 4" key="2">
    <citation type="submission" date="2020-08" db="EMBL/GenBank/DDBJ databases">
        <authorList>
            <person name="Ueki A."/>
            <person name="Tonouchi A."/>
        </authorList>
    </citation>
    <scope>NUCLEOTIDE SEQUENCE [LARGE SCALE GENOMIC DNA]</scope>
    <source>
        <strain evidence="3 4">CTTW</strain>
    </source>
</reference>
<name>A0A7I8DNV2_9FIRM</name>
<dbReference type="InterPro" id="IPR036869">
    <property type="entry name" value="J_dom_sf"/>
</dbReference>
<dbReference type="KEGG" id="acht:bsdcttw_31000"/>
<feature type="domain" description="J" evidence="2">
    <location>
        <begin position="115"/>
        <end position="167"/>
    </location>
</feature>
<dbReference type="PROSITE" id="PS50076">
    <property type="entry name" value="DNAJ_2"/>
    <property type="match status" value="1"/>
</dbReference>
<dbReference type="SUPFAM" id="SSF46565">
    <property type="entry name" value="Chaperone J-domain"/>
    <property type="match status" value="1"/>
</dbReference>
<dbReference type="Pfam" id="PF00226">
    <property type="entry name" value="DnaJ"/>
    <property type="match status" value="1"/>
</dbReference>
<accession>A0A7I8DNV2</accession>
<reference evidence="3 4" key="1">
    <citation type="submission" date="2020-08" db="EMBL/GenBank/DDBJ databases">
        <title>Draft genome sequencing of an Anaerocolumna strain isolated from anoxic soil subjected to BSD treatment.</title>
        <authorList>
            <person name="Uek A."/>
            <person name="Tonouchi A."/>
        </authorList>
    </citation>
    <scope>NUCLEOTIDE SEQUENCE [LARGE SCALE GENOMIC DNA]</scope>
    <source>
        <strain evidence="3 4">CTTW</strain>
    </source>
</reference>
<keyword evidence="4" id="KW-1185">Reference proteome</keyword>
<dbReference type="GO" id="GO:0006260">
    <property type="term" value="P:DNA replication"/>
    <property type="evidence" value="ECO:0007669"/>
    <property type="project" value="UniProtKB-KW"/>
</dbReference>
<dbReference type="Gene3D" id="1.10.287.110">
    <property type="entry name" value="DnaJ domain"/>
    <property type="match status" value="1"/>
</dbReference>
<gene>
    <name evidence="3" type="ORF">bsdcttw_31000</name>
</gene>
<protein>
    <recommendedName>
        <fullName evidence="2">J domain-containing protein</fullName>
    </recommendedName>
</protein>
<dbReference type="Proteomes" id="UP000515703">
    <property type="component" value="Chromosome"/>
</dbReference>
<evidence type="ECO:0000256" key="1">
    <source>
        <dbReference type="ARBA" id="ARBA00022705"/>
    </source>
</evidence>
<keyword evidence="1" id="KW-0235">DNA replication</keyword>
<dbReference type="RefSeq" id="WP_225903676.1">
    <property type="nucleotide sequence ID" value="NZ_AP023368.1"/>
</dbReference>
<evidence type="ECO:0000259" key="2">
    <source>
        <dbReference type="PROSITE" id="PS50076"/>
    </source>
</evidence>
<evidence type="ECO:0000313" key="4">
    <source>
        <dbReference type="Proteomes" id="UP000515703"/>
    </source>
</evidence>
<dbReference type="EMBL" id="AP023368">
    <property type="protein sequence ID" value="BCK00060.1"/>
    <property type="molecule type" value="Genomic_DNA"/>
</dbReference>
<dbReference type="AlphaFoldDB" id="A0A7I8DNV2"/>
<sequence>MSDCYCSEGDIKRKIRNLKKMELKLRFHQYEGNTSYKGSTSYKGWELQRAVPKALVWDEFFCLQDNCRRAKFTMKELAGMDRDSLKNVISQYYYAVYYKIFQETGLFDSSLYNPDVLEKMGLSYDADARAIKKRFRELAKEYHPDAGGSSEKFMELLEQMDSLHLNN</sequence>
<dbReference type="SMART" id="SM00271">
    <property type="entry name" value="DnaJ"/>
    <property type="match status" value="1"/>
</dbReference>
<dbReference type="CDD" id="cd06257">
    <property type="entry name" value="DnaJ"/>
    <property type="match status" value="1"/>
</dbReference>